<keyword evidence="2" id="KW-1185">Reference proteome</keyword>
<comment type="caution">
    <text evidence="1">The sequence shown here is derived from an EMBL/GenBank/DDBJ whole genome shotgun (WGS) entry which is preliminary data.</text>
</comment>
<organism evidence="1 2">
    <name type="scientific">Dallia pectoralis</name>
    <name type="common">Alaska blackfish</name>
    <dbReference type="NCBI Taxonomy" id="75939"/>
    <lineage>
        <taxon>Eukaryota</taxon>
        <taxon>Metazoa</taxon>
        <taxon>Chordata</taxon>
        <taxon>Craniata</taxon>
        <taxon>Vertebrata</taxon>
        <taxon>Euteleostomi</taxon>
        <taxon>Actinopterygii</taxon>
        <taxon>Neopterygii</taxon>
        <taxon>Teleostei</taxon>
        <taxon>Protacanthopterygii</taxon>
        <taxon>Esociformes</taxon>
        <taxon>Umbridae</taxon>
        <taxon>Dallia</taxon>
    </lineage>
</organism>
<name>A0ACC2FEX5_DALPE</name>
<dbReference type="Proteomes" id="UP001157502">
    <property type="component" value="Chromosome 29"/>
</dbReference>
<dbReference type="EMBL" id="CM055756">
    <property type="protein sequence ID" value="KAJ7989978.1"/>
    <property type="molecule type" value="Genomic_DNA"/>
</dbReference>
<accession>A0ACC2FEX5</accession>
<sequence length="206" mass="22559">MQGFAVIYIGILSLFPLAWARVAYNHNEVFLENQYASSYLSRSLLWNHWDFELVTPGNLERECVEEVCNYEEAREIFEDTGKTNAFWAKYSHQDTAPKVDMSGLVAGILAALVSAVIIAVLFCYCYKSKKQRDTRAASVPVRMPVDGLTAPEMVPLSAIVAPGLPSYGEVLNRSGQHDALPPPYPGGEGLTASAPAGNTEITVNTE</sequence>
<gene>
    <name evidence="1" type="ORF">DPEC_G00310090</name>
</gene>
<reference evidence="1" key="1">
    <citation type="submission" date="2021-05" db="EMBL/GenBank/DDBJ databases">
        <authorList>
            <person name="Pan Q."/>
            <person name="Jouanno E."/>
            <person name="Zahm M."/>
            <person name="Klopp C."/>
            <person name="Cabau C."/>
            <person name="Louis A."/>
            <person name="Berthelot C."/>
            <person name="Parey E."/>
            <person name="Roest Crollius H."/>
            <person name="Montfort J."/>
            <person name="Robinson-Rechavi M."/>
            <person name="Bouchez O."/>
            <person name="Lampietro C."/>
            <person name="Lopez Roques C."/>
            <person name="Donnadieu C."/>
            <person name="Postlethwait J."/>
            <person name="Bobe J."/>
            <person name="Dillon D."/>
            <person name="Chandos A."/>
            <person name="von Hippel F."/>
            <person name="Guiguen Y."/>
        </authorList>
    </citation>
    <scope>NUCLEOTIDE SEQUENCE</scope>
    <source>
        <strain evidence="1">YG-Jan2019</strain>
    </source>
</reference>
<evidence type="ECO:0000313" key="2">
    <source>
        <dbReference type="Proteomes" id="UP001157502"/>
    </source>
</evidence>
<proteinExistence type="predicted"/>
<protein>
    <submittedName>
        <fullName evidence="1">Uncharacterized protein</fullName>
    </submittedName>
</protein>
<evidence type="ECO:0000313" key="1">
    <source>
        <dbReference type="EMBL" id="KAJ7989978.1"/>
    </source>
</evidence>